<keyword evidence="3 6" id="KW-1133">Transmembrane helix</keyword>
<dbReference type="PRINTS" id="PR00783">
    <property type="entry name" value="MINTRINSICP"/>
</dbReference>
<evidence type="ECO:0000256" key="6">
    <source>
        <dbReference type="SAM" id="Phobius"/>
    </source>
</evidence>
<evidence type="ECO:0000256" key="3">
    <source>
        <dbReference type="ARBA" id="ARBA00022989"/>
    </source>
</evidence>
<dbReference type="Pfam" id="PF00230">
    <property type="entry name" value="MIP"/>
    <property type="match status" value="1"/>
</dbReference>
<evidence type="ECO:0000256" key="7">
    <source>
        <dbReference type="SAM" id="SignalP"/>
    </source>
</evidence>
<evidence type="ECO:0000256" key="1">
    <source>
        <dbReference type="ARBA" id="ARBA00004141"/>
    </source>
</evidence>
<reference evidence="8 9" key="1">
    <citation type="journal article" date="2022" name="Nat. Plants">
        <title>Genomes of leafy and leafless Platanthera orchids illuminate the evolution of mycoheterotrophy.</title>
        <authorList>
            <person name="Li M.H."/>
            <person name="Liu K.W."/>
            <person name="Li Z."/>
            <person name="Lu H.C."/>
            <person name="Ye Q.L."/>
            <person name="Zhang D."/>
            <person name="Wang J.Y."/>
            <person name="Li Y.F."/>
            <person name="Zhong Z.M."/>
            <person name="Liu X."/>
            <person name="Yu X."/>
            <person name="Liu D.K."/>
            <person name="Tu X.D."/>
            <person name="Liu B."/>
            <person name="Hao Y."/>
            <person name="Liao X.Y."/>
            <person name="Jiang Y.T."/>
            <person name="Sun W.H."/>
            <person name="Chen J."/>
            <person name="Chen Y.Q."/>
            <person name="Ai Y."/>
            <person name="Zhai J.W."/>
            <person name="Wu S.S."/>
            <person name="Zhou Z."/>
            <person name="Hsiao Y.Y."/>
            <person name="Wu W.L."/>
            <person name="Chen Y.Y."/>
            <person name="Lin Y.F."/>
            <person name="Hsu J.L."/>
            <person name="Li C.Y."/>
            <person name="Wang Z.W."/>
            <person name="Zhao X."/>
            <person name="Zhong W.Y."/>
            <person name="Ma X.K."/>
            <person name="Ma L."/>
            <person name="Huang J."/>
            <person name="Chen G.Z."/>
            <person name="Huang M.Z."/>
            <person name="Huang L."/>
            <person name="Peng D.H."/>
            <person name="Luo Y.B."/>
            <person name="Zou S.Q."/>
            <person name="Chen S.P."/>
            <person name="Lan S."/>
            <person name="Tsai W.C."/>
            <person name="Van de Peer Y."/>
            <person name="Liu Z.J."/>
        </authorList>
    </citation>
    <scope>NUCLEOTIDE SEQUENCE [LARGE SCALE GENOMIC DNA]</scope>
    <source>
        <strain evidence="8">Lor287</strain>
    </source>
</reference>
<dbReference type="PANTHER" id="PTHR45665:SF26">
    <property type="entry name" value="AQUAPORIN TIP4-1"/>
    <property type="match status" value="1"/>
</dbReference>
<evidence type="ECO:0000256" key="4">
    <source>
        <dbReference type="ARBA" id="ARBA00023136"/>
    </source>
</evidence>
<evidence type="ECO:0000256" key="2">
    <source>
        <dbReference type="ARBA" id="ARBA00022692"/>
    </source>
</evidence>
<evidence type="ECO:0000256" key="5">
    <source>
        <dbReference type="RuleBase" id="RU000477"/>
    </source>
</evidence>
<protein>
    <submittedName>
        <fullName evidence="8">Aquaporin TIP4-1</fullName>
    </submittedName>
</protein>
<dbReference type="InterPro" id="IPR034294">
    <property type="entry name" value="Aquaporin_transptr"/>
</dbReference>
<evidence type="ECO:0000313" key="8">
    <source>
        <dbReference type="EMBL" id="KAK8956933.1"/>
    </source>
</evidence>
<comment type="similarity">
    <text evidence="5">Belongs to the MIP/aquaporin (TC 1.A.8) family.</text>
</comment>
<gene>
    <name evidence="8" type="primary">TIP4-1</name>
    <name evidence="8" type="ORF">KSP39_PZI001492</name>
</gene>
<dbReference type="EMBL" id="JBBWWQ010000001">
    <property type="protein sequence ID" value="KAK8956933.1"/>
    <property type="molecule type" value="Genomic_DNA"/>
</dbReference>
<keyword evidence="5" id="KW-0813">Transport</keyword>
<name>A0AAP0C0N7_9ASPA</name>
<feature type="chain" id="PRO_5042854099" evidence="7">
    <location>
        <begin position="16"/>
        <end position="109"/>
    </location>
</feature>
<keyword evidence="2 5" id="KW-0812">Transmembrane</keyword>
<feature type="transmembrane region" description="Helical" evidence="6">
    <location>
        <begin position="31"/>
        <end position="50"/>
    </location>
</feature>
<keyword evidence="7" id="KW-0732">Signal</keyword>
<dbReference type="GO" id="GO:0016020">
    <property type="term" value="C:membrane"/>
    <property type="evidence" value="ECO:0007669"/>
    <property type="project" value="UniProtKB-SubCell"/>
</dbReference>
<keyword evidence="9" id="KW-1185">Reference proteome</keyword>
<dbReference type="InterPro" id="IPR023271">
    <property type="entry name" value="Aquaporin-like"/>
</dbReference>
<feature type="transmembrane region" description="Helical" evidence="6">
    <location>
        <begin position="71"/>
        <end position="93"/>
    </location>
</feature>
<dbReference type="AlphaFoldDB" id="A0AAP0C0N7"/>
<dbReference type="PANTHER" id="PTHR45665">
    <property type="entry name" value="AQUAPORIN-8"/>
    <property type="match status" value="1"/>
</dbReference>
<dbReference type="SUPFAM" id="SSF81338">
    <property type="entry name" value="Aquaporin-like"/>
    <property type="match status" value="1"/>
</dbReference>
<dbReference type="InterPro" id="IPR000425">
    <property type="entry name" value="MIP"/>
</dbReference>
<dbReference type="Gene3D" id="1.20.1080.10">
    <property type="entry name" value="Glycerol uptake facilitator protein"/>
    <property type="match status" value="1"/>
</dbReference>
<keyword evidence="4 6" id="KW-0472">Membrane</keyword>
<dbReference type="GO" id="GO:0015250">
    <property type="term" value="F:water channel activity"/>
    <property type="evidence" value="ECO:0007669"/>
    <property type="project" value="TreeGrafter"/>
</dbReference>
<proteinExistence type="inferred from homology"/>
<accession>A0AAP0C0N7</accession>
<organism evidence="8 9">
    <name type="scientific">Platanthera zijinensis</name>
    <dbReference type="NCBI Taxonomy" id="2320716"/>
    <lineage>
        <taxon>Eukaryota</taxon>
        <taxon>Viridiplantae</taxon>
        <taxon>Streptophyta</taxon>
        <taxon>Embryophyta</taxon>
        <taxon>Tracheophyta</taxon>
        <taxon>Spermatophyta</taxon>
        <taxon>Magnoliopsida</taxon>
        <taxon>Liliopsida</taxon>
        <taxon>Asparagales</taxon>
        <taxon>Orchidaceae</taxon>
        <taxon>Orchidoideae</taxon>
        <taxon>Orchideae</taxon>
        <taxon>Orchidinae</taxon>
        <taxon>Platanthera</taxon>
    </lineage>
</organism>
<feature type="signal peptide" evidence="7">
    <location>
        <begin position="1"/>
        <end position="15"/>
    </location>
</feature>
<comment type="subcellular location">
    <subcellularLocation>
        <location evidence="1">Membrane</location>
        <topology evidence="1">Multi-pass membrane protein</topology>
    </subcellularLocation>
</comment>
<comment type="caution">
    <text evidence="8">The sequence shown here is derived from an EMBL/GenBank/DDBJ whole genome shotgun (WGS) entry which is preliminary data.</text>
</comment>
<sequence length="109" mass="11638">MEIVLTFFLVFSVYATIKDPNRSTPDGLGPLLIGLLICPISLAGGAFSGASMNPAGSFGPALTSGNWTGHWVYWAGPIVGSVFAVLICENFFIVHNQNHISLKKKVESL</sequence>
<evidence type="ECO:0000313" key="9">
    <source>
        <dbReference type="Proteomes" id="UP001418222"/>
    </source>
</evidence>
<dbReference type="Proteomes" id="UP001418222">
    <property type="component" value="Unassembled WGS sequence"/>
</dbReference>